<dbReference type="RefSeq" id="WP_216326695.1">
    <property type="nucleotide sequence ID" value="NZ_JAHKRT010000008.1"/>
</dbReference>
<evidence type="ECO:0000256" key="1">
    <source>
        <dbReference type="ARBA" id="ARBA00005189"/>
    </source>
</evidence>
<dbReference type="InterPro" id="IPR002123">
    <property type="entry name" value="Plipid/glycerol_acylTrfase"/>
</dbReference>
<dbReference type="SMART" id="SM00563">
    <property type="entry name" value="PlsC"/>
    <property type="match status" value="1"/>
</dbReference>
<feature type="transmembrane region" description="Helical" evidence="6">
    <location>
        <begin position="42"/>
        <end position="63"/>
    </location>
</feature>
<evidence type="ECO:0000256" key="5">
    <source>
        <dbReference type="ARBA" id="ARBA00023315"/>
    </source>
</evidence>
<evidence type="ECO:0000256" key="3">
    <source>
        <dbReference type="ARBA" id="ARBA00022679"/>
    </source>
</evidence>
<comment type="pathway">
    <text evidence="1">Lipid metabolism.</text>
</comment>
<gene>
    <name evidence="8" type="ORF">KOF26_14920</name>
</gene>
<evidence type="ECO:0000313" key="9">
    <source>
        <dbReference type="Proteomes" id="UP000776276"/>
    </source>
</evidence>
<evidence type="ECO:0000256" key="6">
    <source>
        <dbReference type="SAM" id="Phobius"/>
    </source>
</evidence>
<evidence type="ECO:0000256" key="4">
    <source>
        <dbReference type="ARBA" id="ARBA00023098"/>
    </source>
</evidence>
<sequence length="277" mass="29337">MPISRPCKSVSPRSWASGWSIIGWSFTASRSTAPTDSAKVRAAARIALIGLALAACLPAHYLARAATGRSRWPRRFLGLAARASGVRLTVSGTPLDGPILLVANHRSWLDILTLAGASGCIFVSKAEVRRWAVVGWLAGLNDTLFVERTRRGAVRGQADALRGALEAGRTVALFPEGTTNEADGLLPFRASLFASVLPPPPQVRVQPVRIDYGGAAADLVWPDEEDMLGNALRILGRRGTIAARLSFLDPIDPAAFDDRKALAATAQAALERSGAIG</sequence>
<feature type="domain" description="Phospholipid/glycerol acyltransferase" evidence="7">
    <location>
        <begin position="99"/>
        <end position="213"/>
    </location>
</feature>
<dbReference type="PANTHER" id="PTHR10434:SF64">
    <property type="entry name" value="1-ACYL-SN-GLYCEROL-3-PHOSPHATE ACYLTRANSFERASE-RELATED"/>
    <property type="match status" value="1"/>
</dbReference>
<keyword evidence="5 8" id="KW-0012">Acyltransferase</keyword>
<dbReference type="Proteomes" id="UP000776276">
    <property type="component" value="Unassembled WGS sequence"/>
</dbReference>
<keyword evidence="2" id="KW-0444">Lipid biosynthesis</keyword>
<comment type="caution">
    <text evidence="8">The sequence shown here is derived from an EMBL/GenBank/DDBJ whole genome shotgun (WGS) entry which is preliminary data.</text>
</comment>
<evidence type="ECO:0000313" key="8">
    <source>
        <dbReference type="EMBL" id="MBU3079150.1"/>
    </source>
</evidence>
<dbReference type="CDD" id="cd07989">
    <property type="entry name" value="LPLAT_AGPAT-like"/>
    <property type="match status" value="1"/>
</dbReference>
<keyword evidence="4" id="KW-0443">Lipid metabolism</keyword>
<proteinExistence type="predicted"/>
<evidence type="ECO:0000259" key="7">
    <source>
        <dbReference type="SMART" id="SM00563"/>
    </source>
</evidence>
<keyword evidence="3" id="KW-0808">Transferase</keyword>
<organism evidence="8 9">
    <name type="scientific">Sphingomonas quercus</name>
    <dbReference type="NCBI Taxonomy" id="2842451"/>
    <lineage>
        <taxon>Bacteria</taxon>
        <taxon>Pseudomonadati</taxon>
        <taxon>Pseudomonadota</taxon>
        <taxon>Alphaproteobacteria</taxon>
        <taxon>Sphingomonadales</taxon>
        <taxon>Sphingomonadaceae</taxon>
        <taxon>Sphingomonas</taxon>
    </lineage>
</organism>
<dbReference type="PANTHER" id="PTHR10434">
    <property type="entry name" value="1-ACYL-SN-GLYCEROL-3-PHOSPHATE ACYLTRANSFERASE"/>
    <property type="match status" value="1"/>
</dbReference>
<dbReference type="EMBL" id="JAHKRT010000008">
    <property type="protein sequence ID" value="MBU3079150.1"/>
    <property type="molecule type" value="Genomic_DNA"/>
</dbReference>
<evidence type="ECO:0000256" key="2">
    <source>
        <dbReference type="ARBA" id="ARBA00022516"/>
    </source>
</evidence>
<name>A0ABS6BPL3_9SPHN</name>
<keyword evidence="9" id="KW-1185">Reference proteome</keyword>
<reference evidence="8 9" key="1">
    <citation type="submission" date="2021-06" db="EMBL/GenBank/DDBJ databases">
        <title>Sphingomonas sp. XMGL2, whole genome shotgun sequencing project.</title>
        <authorList>
            <person name="Zhao G."/>
            <person name="Shen L."/>
        </authorList>
    </citation>
    <scope>NUCLEOTIDE SEQUENCE [LARGE SCALE GENOMIC DNA]</scope>
    <source>
        <strain evidence="8 9">XMGL2</strain>
    </source>
</reference>
<dbReference type="Pfam" id="PF01553">
    <property type="entry name" value="Acyltransferase"/>
    <property type="match status" value="1"/>
</dbReference>
<dbReference type="GO" id="GO:0016746">
    <property type="term" value="F:acyltransferase activity"/>
    <property type="evidence" value="ECO:0007669"/>
    <property type="project" value="UniProtKB-KW"/>
</dbReference>
<accession>A0ABS6BPL3</accession>
<keyword evidence="6" id="KW-1133">Transmembrane helix</keyword>
<keyword evidence="6" id="KW-0472">Membrane</keyword>
<protein>
    <submittedName>
        <fullName evidence="8">1-acyl-sn-glycerol-3-phosphate acyltransferase</fullName>
    </submittedName>
</protein>
<keyword evidence="6" id="KW-0812">Transmembrane</keyword>